<evidence type="ECO:0000256" key="1">
    <source>
        <dbReference type="ARBA" id="ARBA00004273"/>
    </source>
</evidence>
<protein>
    <recommendedName>
        <fullName evidence="11">Mitofilin</fullName>
    </recommendedName>
</protein>
<evidence type="ECO:0000256" key="7">
    <source>
        <dbReference type="ARBA" id="ARBA00023136"/>
    </source>
</evidence>
<reference evidence="9 10" key="1">
    <citation type="submission" date="2011-02" db="EMBL/GenBank/DDBJ databases">
        <title>The Genome Sequence of Sphaeroforma arctica JP610.</title>
        <authorList>
            <consortium name="The Broad Institute Genome Sequencing Platform"/>
            <person name="Russ C."/>
            <person name="Cuomo C."/>
            <person name="Young S.K."/>
            <person name="Zeng Q."/>
            <person name="Gargeya S."/>
            <person name="Alvarado L."/>
            <person name="Berlin A."/>
            <person name="Chapman S.B."/>
            <person name="Chen Z."/>
            <person name="Freedman E."/>
            <person name="Gellesch M."/>
            <person name="Goldberg J."/>
            <person name="Griggs A."/>
            <person name="Gujja S."/>
            <person name="Heilman E."/>
            <person name="Heiman D."/>
            <person name="Howarth C."/>
            <person name="Mehta T."/>
            <person name="Neiman D."/>
            <person name="Pearson M."/>
            <person name="Roberts A."/>
            <person name="Saif S."/>
            <person name="Shea T."/>
            <person name="Shenoy N."/>
            <person name="Sisk P."/>
            <person name="Stolte C."/>
            <person name="Sykes S."/>
            <person name="White J."/>
            <person name="Yandava C."/>
            <person name="Burger G."/>
            <person name="Gray M.W."/>
            <person name="Holland P.W.H."/>
            <person name="King N."/>
            <person name="Lang F.B.F."/>
            <person name="Roger A.J."/>
            <person name="Ruiz-Trillo I."/>
            <person name="Haas B."/>
            <person name="Nusbaum C."/>
            <person name="Birren B."/>
        </authorList>
    </citation>
    <scope>NUCLEOTIDE SEQUENCE [LARGE SCALE GENOMIC DNA]</scope>
    <source>
        <strain evidence="9 10">JP610</strain>
    </source>
</reference>
<dbReference type="EMBL" id="KQ241935">
    <property type="protein sequence ID" value="KNC82349.1"/>
    <property type="molecule type" value="Genomic_DNA"/>
</dbReference>
<evidence type="ECO:0008006" key="11">
    <source>
        <dbReference type="Google" id="ProtNLM"/>
    </source>
</evidence>
<keyword evidence="6" id="KW-0496">Mitochondrion</keyword>
<dbReference type="GO" id="GO:0061617">
    <property type="term" value="C:MICOS complex"/>
    <property type="evidence" value="ECO:0007669"/>
    <property type="project" value="TreeGrafter"/>
</dbReference>
<feature type="coiled-coil region" evidence="8">
    <location>
        <begin position="763"/>
        <end position="823"/>
    </location>
</feature>
<keyword evidence="10" id="KW-1185">Reference proteome</keyword>
<evidence type="ECO:0000256" key="4">
    <source>
        <dbReference type="ARBA" id="ARBA00022792"/>
    </source>
</evidence>
<evidence type="ECO:0000313" key="10">
    <source>
        <dbReference type="Proteomes" id="UP000054560"/>
    </source>
</evidence>
<gene>
    <name evidence="9" type="ORF">SARC_05364</name>
</gene>
<name>A0A0L0G0G6_9EUKA</name>
<keyword evidence="4" id="KW-0999">Mitochondrion inner membrane</keyword>
<evidence type="ECO:0000256" key="5">
    <source>
        <dbReference type="ARBA" id="ARBA00022989"/>
    </source>
</evidence>
<proteinExistence type="inferred from homology"/>
<accession>A0A0L0G0G6</accession>
<dbReference type="PANTHER" id="PTHR15415">
    <property type="entry name" value="MITOFILIN"/>
    <property type="match status" value="1"/>
</dbReference>
<dbReference type="Pfam" id="PF09731">
    <property type="entry name" value="Mitofilin"/>
    <property type="match status" value="1"/>
</dbReference>
<dbReference type="Proteomes" id="UP000054560">
    <property type="component" value="Unassembled WGS sequence"/>
</dbReference>
<dbReference type="AlphaFoldDB" id="A0A0L0G0G6"/>
<keyword evidence="7" id="KW-0472">Membrane</keyword>
<dbReference type="RefSeq" id="XP_014156251.1">
    <property type="nucleotide sequence ID" value="XM_014300776.1"/>
</dbReference>
<keyword evidence="5" id="KW-1133">Transmembrane helix</keyword>
<dbReference type="GO" id="GO:0042407">
    <property type="term" value="P:cristae formation"/>
    <property type="evidence" value="ECO:0007669"/>
    <property type="project" value="TreeGrafter"/>
</dbReference>
<keyword evidence="3" id="KW-0812">Transmembrane</keyword>
<dbReference type="Gene3D" id="1.20.120.20">
    <property type="entry name" value="Apolipoprotein"/>
    <property type="match status" value="2"/>
</dbReference>
<dbReference type="PANTHER" id="PTHR15415:SF7">
    <property type="entry name" value="MICOS COMPLEX SUBUNIT MIC60"/>
    <property type="match status" value="1"/>
</dbReference>
<keyword evidence="8" id="KW-0175">Coiled coil</keyword>
<dbReference type="GeneID" id="25905868"/>
<dbReference type="OrthoDB" id="10261039at2759"/>
<feature type="coiled-coil region" evidence="8">
    <location>
        <begin position="673"/>
        <end position="700"/>
    </location>
</feature>
<evidence type="ECO:0000256" key="3">
    <source>
        <dbReference type="ARBA" id="ARBA00022692"/>
    </source>
</evidence>
<organism evidence="9 10">
    <name type="scientific">Sphaeroforma arctica JP610</name>
    <dbReference type="NCBI Taxonomy" id="667725"/>
    <lineage>
        <taxon>Eukaryota</taxon>
        <taxon>Ichthyosporea</taxon>
        <taxon>Ichthyophonida</taxon>
        <taxon>Sphaeroforma</taxon>
    </lineage>
</organism>
<dbReference type="InterPro" id="IPR019133">
    <property type="entry name" value="MIC60"/>
</dbReference>
<dbReference type="SUPFAM" id="SSF58113">
    <property type="entry name" value="Apolipoprotein A-I"/>
    <property type="match status" value="1"/>
</dbReference>
<comment type="subcellular location">
    <subcellularLocation>
        <location evidence="1">Mitochondrion inner membrane</location>
    </subcellularLocation>
</comment>
<evidence type="ECO:0000256" key="2">
    <source>
        <dbReference type="ARBA" id="ARBA00010877"/>
    </source>
</evidence>
<evidence type="ECO:0000256" key="8">
    <source>
        <dbReference type="SAM" id="Coils"/>
    </source>
</evidence>
<sequence>MNLSRVGARLAQTNICSQTPKPQAATIPVGSATPPPPAVKPVAPVVSVPPPASEGSMLPALIGFVGGSVVMGGAYCVYMANEDAKFRRDFEAYVPGGKDVLDAFLGPKAVIKMPKPDLSWKNLPVGEESIEKAKDMVGTVLHKAEDEALDLVEKVKQSSKDLASMVYGGSGTSTANELQAVNSRVTDNVEDAADTAKENAQGLAHGLDEKAGEVLPQAPESSDLVPDGVKEVTAMLQGVAVGSTEQLESVTREVTSGLTDAVSTLRNKAHDAKDSVEEAVEHGTETLKDVLQHVEEAIVKGNALDSAKHALEHGKDELRAAVHRGEEALEGVVETAKDNMSPAALSGSSKWVAALDSTKEKLHDAAEKGEEKARAEVSRAAEAGGDALNETVVDPIKGELDRAVETGADGLSTVAEVTRDGASTAADYAKDGVSVALGGLNAAVDKVSGVASDTAEVVADEVALGTEKATEAAAEVAADVNDTTRIAARGMKELTLGLTDKAGDAASGIKDKAVDVAGDVYDKAGNLVTKAEDMAGDVYDKAGNLVNKAENVAGDAKDKAVDVAGDVYDKAGNLVNKAEDVAGDAKNKAVDVAGDAKDKAEDVAADMRDRAGNAIDQAESAAHNVQDKAQEVGADIKGTAQDAQQAVGDEVSELTNSLSERIRESVQAADELAENVGDKASALKSQADKAKQDMTQVLAKDGSEASATEAEGEAPLETFFQKRLSEKIKEIDENMPSDLAGRAKTMFLANELNRLVHMVSLDEQENEQKLKDMQNRLQEAEEAYQQKLEATQLEHTLALQQQAETLQQQMQEQIVLARAQEKEMAEAAVAAEAALHDKLVEEEKHVWHSQNNEEQLNTIKRLETLYEHYYQDKLQQQAGAQYEIGKQALLQRLAKERTERLAALEAMTARLQNLDALLTKSKEASGSARRLHAMYLGRSAIQHALDSNEPLAVDRDALALAGTVGKAKAGIEEEDNLYQMAVKCLPDVIFSSPLKNYGQLQSQFKRLRPTLRKSNLMPEDKSGNFVSGVATYTAACVADALTFRREPVVVAGSAQNEVIEETDTVLARVEFWLDQGDLKKAVAAARTLSGNAKDAASDWIADVDALLATQLAVRLMDTFATNEATHVFE</sequence>
<evidence type="ECO:0000256" key="6">
    <source>
        <dbReference type="ARBA" id="ARBA00023128"/>
    </source>
</evidence>
<comment type="similarity">
    <text evidence="2">Belongs to the MICOS complex subunit Mic60 family.</text>
</comment>
<evidence type="ECO:0000313" key="9">
    <source>
        <dbReference type="EMBL" id="KNC82349.1"/>
    </source>
</evidence>